<name>A0A6L6LCB1_9FIRM</name>
<reference evidence="2 3" key="1">
    <citation type="journal article" date="2019" name="Nat. Med.">
        <title>A library of human gut bacterial isolates paired with longitudinal multiomics data enables mechanistic microbiome research.</title>
        <authorList>
            <person name="Poyet M."/>
            <person name="Groussin M."/>
            <person name="Gibbons S.M."/>
            <person name="Avila-Pacheco J."/>
            <person name="Jiang X."/>
            <person name="Kearney S.M."/>
            <person name="Perrotta A.R."/>
            <person name="Berdy B."/>
            <person name="Zhao S."/>
            <person name="Lieberman T.D."/>
            <person name="Swanson P.K."/>
            <person name="Smith M."/>
            <person name="Roesemann S."/>
            <person name="Alexander J.E."/>
            <person name="Rich S.A."/>
            <person name="Livny J."/>
            <person name="Vlamakis H."/>
            <person name="Clish C."/>
            <person name="Bullock K."/>
            <person name="Deik A."/>
            <person name="Scott J."/>
            <person name="Pierce K.A."/>
            <person name="Xavier R.J."/>
            <person name="Alm E.J."/>
        </authorList>
    </citation>
    <scope>NUCLEOTIDE SEQUENCE [LARGE SCALE GENOMIC DNA]</scope>
    <source>
        <strain evidence="2 3">BIOML-A1</strain>
    </source>
</reference>
<dbReference type="Proteomes" id="UP000478483">
    <property type="component" value="Unassembled WGS sequence"/>
</dbReference>
<dbReference type="SUPFAM" id="SSF88697">
    <property type="entry name" value="PUA domain-like"/>
    <property type="match status" value="1"/>
</dbReference>
<dbReference type="InterPro" id="IPR015947">
    <property type="entry name" value="PUA-like_sf"/>
</dbReference>
<proteinExistence type="predicted"/>
<dbReference type="Gene3D" id="2.30.130.30">
    <property type="entry name" value="Hypothetical protein"/>
    <property type="match status" value="1"/>
</dbReference>
<dbReference type="RefSeq" id="WP_155219867.1">
    <property type="nucleotide sequence ID" value="NZ_WNAJ01000026.1"/>
</dbReference>
<sequence>MGKIVEKKILPEYFNEVIHDRKKFEIRKDEDNLQIGDAVVLREWDREKYTGRETGIRIIYILRDAPEYGLMPGYIIFGW</sequence>
<organism evidence="2 3">
    <name type="scientific">Roseburia intestinalis</name>
    <dbReference type="NCBI Taxonomy" id="166486"/>
    <lineage>
        <taxon>Bacteria</taxon>
        <taxon>Bacillati</taxon>
        <taxon>Bacillota</taxon>
        <taxon>Clostridia</taxon>
        <taxon>Lachnospirales</taxon>
        <taxon>Lachnospiraceae</taxon>
        <taxon>Roseburia</taxon>
    </lineage>
</organism>
<evidence type="ECO:0000313" key="2">
    <source>
        <dbReference type="EMBL" id="MTR86669.1"/>
    </source>
</evidence>
<dbReference type="EMBL" id="WNAJ01000026">
    <property type="protein sequence ID" value="MTR86669.1"/>
    <property type="molecule type" value="Genomic_DNA"/>
</dbReference>
<evidence type="ECO:0000259" key="1">
    <source>
        <dbReference type="Pfam" id="PF12961"/>
    </source>
</evidence>
<dbReference type="InterPro" id="IPR039440">
    <property type="entry name" value="DUF3850"/>
</dbReference>
<dbReference type="Pfam" id="PF12961">
    <property type="entry name" value="DUF3850"/>
    <property type="match status" value="1"/>
</dbReference>
<comment type="caution">
    <text evidence="2">The sequence shown here is derived from an EMBL/GenBank/DDBJ whole genome shotgun (WGS) entry which is preliminary data.</text>
</comment>
<evidence type="ECO:0000313" key="3">
    <source>
        <dbReference type="Proteomes" id="UP000478483"/>
    </source>
</evidence>
<accession>A0A6L6LCB1</accession>
<gene>
    <name evidence="2" type="ORF">GMD50_16815</name>
</gene>
<protein>
    <submittedName>
        <fullName evidence="2">DUF3850 domain-containing protein</fullName>
    </submittedName>
</protein>
<dbReference type="AlphaFoldDB" id="A0A6L6LCB1"/>
<feature type="domain" description="DUF3850" evidence="1">
    <location>
        <begin position="8"/>
        <end position="78"/>
    </location>
</feature>